<evidence type="ECO:0000313" key="4">
    <source>
        <dbReference type="WBParaSite" id="jg4307"/>
    </source>
</evidence>
<proteinExistence type="predicted"/>
<dbReference type="GO" id="GO:0005681">
    <property type="term" value="C:spliceosomal complex"/>
    <property type="evidence" value="ECO:0007669"/>
    <property type="project" value="TreeGrafter"/>
</dbReference>
<dbReference type="AlphaFoldDB" id="A0A915EAK8"/>
<evidence type="ECO:0000313" key="3">
    <source>
        <dbReference type="Proteomes" id="UP000887574"/>
    </source>
</evidence>
<name>A0A915EAK8_9BILA</name>
<sequence>MRGEEQMLKIREEQSREMKEHEKQEFPSQQIPSTSKAVDYAEQMDIKEDVKRTEDLEAEIKMHSTIVLPFGVPDLENLDDEAKEQKWLMLDPNQLEFFTLQMFAEGRYSPRYGNEDQAMPGIEILDQNEDDVKLKRMRVKSTHLTADTLSAQEAQMMEIAQHGMDKDETAFTDEEQLERQSYLWSDKYRPRKPRYFNRVHTGFDWNKYNQTHYDIDNPPPKIVQGYRFNIFYPDLLDESNTPTFKLTECEDPDFAILRFKGGAPYEDIAFKIVNREWEINHKHGYKCQFQNGVMQLWFFFKRLRYRR</sequence>
<dbReference type="InterPro" id="IPR019134">
    <property type="entry name" value="Cactin_C"/>
</dbReference>
<organism evidence="3 4">
    <name type="scientific">Ditylenchus dipsaci</name>
    <dbReference type="NCBI Taxonomy" id="166011"/>
    <lineage>
        <taxon>Eukaryota</taxon>
        <taxon>Metazoa</taxon>
        <taxon>Ecdysozoa</taxon>
        <taxon>Nematoda</taxon>
        <taxon>Chromadorea</taxon>
        <taxon>Rhabditida</taxon>
        <taxon>Tylenchina</taxon>
        <taxon>Tylenchomorpha</taxon>
        <taxon>Sphaerularioidea</taxon>
        <taxon>Anguinidae</taxon>
        <taxon>Anguininae</taxon>
        <taxon>Ditylenchus</taxon>
    </lineage>
</organism>
<dbReference type="Proteomes" id="UP000887574">
    <property type="component" value="Unplaced"/>
</dbReference>
<reference evidence="4" key="1">
    <citation type="submission" date="2022-11" db="UniProtKB">
        <authorList>
            <consortium name="WormBaseParasite"/>
        </authorList>
    </citation>
    <scope>IDENTIFICATION</scope>
</reference>
<dbReference type="GO" id="GO:0005737">
    <property type="term" value="C:cytoplasm"/>
    <property type="evidence" value="ECO:0007669"/>
    <property type="project" value="TreeGrafter"/>
</dbReference>
<keyword evidence="3" id="KW-1185">Reference proteome</keyword>
<dbReference type="WBParaSite" id="jg4307">
    <property type="protein sequence ID" value="jg4307"/>
    <property type="gene ID" value="jg4307"/>
</dbReference>
<feature type="compositionally biased region" description="Basic and acidic residues" evidence="1">
    <location>
        <begin position="1"/>
        <end position="25"/>
    </location>
</feature>
<protein>
    <submittedName>
        <fullName evidence="4">Splicing factor Cactin C-terminal domain-containing protein</fullName>
    </submittedName>
</protein>
<feature type="domain" description="Splicing factor Cactin C-terminal" evidence="2">
    <location>
        <begin position="184"/>
        <end position="307"/>
    </location>
</feature>
<dbReference type="SMART" id="SM01050">
    <property type="entry name" value="CactinC_cactus"/>
    <property type="match status" value="1"/>
</dbReference>
<dbReference type="Pfam" id="PF09732">
    <property type="entry name" value="CactinC_cactus"/>
    <property type="match status" value="1"/>
</dbReference>
<evidence type="ECO:0000256" key="1">
    <source>
        <dbReference type="SAM" id="MobiDB-lite"/>
    </source>
</evidence>
<dbReference type="GO" id="GO:0045292">
    <property type="term" value="P:mRNA cis splicing, via spliceosome"/>
    <property type="evidence" value="ECO:0007669"/>
    <property type="project" value="TreeGrafter"/>
</dbReference>
<dbReference type="PANTHER" id="PTHR21737:SF4">
    <property type="entry name" value="SPLICING FACTOR CACTIN"/>
    <property type="match status" value="1"/>
</dbReference>
<accession>A0A915EAK8</accession>
<evidence type="ECO:0000259" key="2">
    <source>
        <dbReference type="Pfam" id="PF09732"/>
    </source>
</evidence>
<feature type="compositionally biased region" description="Polar residues" evidence="1">
    <location>
        <begin position="26"/>
        <end position="36"/>
    </location>
</feature>
<feature type="region of interest" description="Disordered" evidence="1">
    <location>
        <begin position="1"/>
        <end position="37"/>
    </location>
</feature>
<dbReference type="PANTHER" id="PTHR21737">
    <property type="entry name" value="POLYGLUTAMINE BINDING PROTEIN 1/MARVEL MEMBRANE-ASSOCIATING DOMAIN CONTAINING 3"/>
    <property type="match status" value="1"/>
</dbReference>